<evidence type="ECO:0000313" key="2">
    <source>
        <dbReference type="Proteomes" id="UP001167357"/>
    </source>
</evidence>
<evidence type="ECO:0000313" key="1">
    <source>
        <dbReference type="EMBL" id="MCL1550190.1"/>
    </source>
</evidence>
<dbReference type="Proteomes" id="UP001167357">
    <property type="component" value="Unassembled WGS sequence"/>
</dbReference>
<reference evidence="1" key="1">
    <citation type="submission" date="2022-04" db="EMBL/GenBank/DDBJ databases">
        <title>Genomic comparison of 19 strains of Xanthomonas nasturtii, a newly emerging watercress pathogen.</title>
        <authorList>
            <person name="Harrison J."/>
            <person name="Greer S."/>
            <person name="Hussain R."/>
            <person name="Lascelles D."/>
            <person name="Roberts M."/>
            <person name="Carter B."/>
            <person name="Bryning A."/>
            <person name="Carroll S."/>
            <person name="Aspin A."/>
            <person name="Cruz L."/>
            <person name="Cruz J."/>
            <person name="Grant M."/>
            <person name="Vicente J."/>
            <person name="Studholme D.J."/>
        </authorList>
    </citation>
    <scope>NUCLEOTIDE SEQUENCE</scope>
    <source>
        <strain evidence="1">10016B</strain>
    </source>
</reference>
<organism evidence="1 2">
    <name type="scientific">Xanthomonas nasturtii</name>
    <dbReference type="NCBI Taxonomy" id="1843581"/>
    <lineage>
        <taxon>Bacteria</taxon>
        <taxon>Pseudomonadati</taxon>
        <taxon>Pseudomonadota</taxon>
        <taxon>Gammaproteobacteria</taxon>
        <taxon>Lysobacterales</taxon>
        <taxon>Lysobacteraceae</taxon>
        <taxon>Xanthomonas</taxon>
    </lineage>
</organism>
<protein>
    <submittedName>
        <fullName evidence="1">Uncharacterized protein</fullName>
    </submittedName>
</protein>
<dbReference type="RefSeq" id="WP_249047338.1">
    <property type="nucleotide sequence ID" value="NZ_JAMBEC010000068.1"/>
</dbReference>
<accession>A0ABT0LLI0</accession>
<comment type="caution">
    <text evidence="1">The sequence shown here is derived from an EMBL/GenBank/DDBJ whole genome shotgun (WGS) entry which is preliminary data.</text>
</comment>
<keyword evidence="2" id="KW-1185">Reference proteome</keyword>
<name>A0ABT0LLI0_9XANT</name>
<gene>
    <name evidence="1" type="ORF">M3O51_02370</name>
</gene>
<proteinExistence type="predicted"/>
<dbReference type="EMBL" id="JAMBED010000003">
    <property type="protein sequence ID" value="MCL1550190.1"/>
    <property type="molecule type" value="Genomic_DNA"/>
</dbReference>
<sequence>METDSRKSALAWPPPALLASREVPSAACRVDRYGAWVAAGERYWQFGRRRCGRAITSALVDDLSRAVARCRFSSNADGERAESLQALRFRLYGKPFLACTCVLAAARVCVWHRRHSDVGVFILSLSHLACLMPRTSVSPAAAPCAAYECLRPLSSNEWFCLALHVARHA</sequence>